<reference evidence="3" key="1">
    <citation type="submission" date="2021-01" db="EMBL/GenBank/DDBJ databases">
        <authorList>
            <person name="Corre E."/>
            <person name="Pelletier E."/>
            <person name="Niang G."/>
            <person name="Scheremetjew M."/>
            <person name="Finn R."/>
            <person name="Kale V."/>
            <person name="Holt S."/>
            <person name="Cochrane G."/>
            <person name="Meng A."/>
            <person name="Brown T."/>
            <person name="Cohen L."/>
        </authorList>
    </citation>
    <scope>NUCLEOTIDE SEQUENCE</scope>
    <source>
        <strain evidence="3">CCMP3105</strain>
    </source>
</reference>
<accession>A0A7S4VD02</accession>
<dbReference type="AlphaFoldDB" id="A0A7S4VD02"/>
<evidence type="ECO:0000256" key="1">
    <source>
        <dbReference type="SAM" id="Coils"/>
    </source>
</evidence>
<evidence type="ECO:0000313" key="3">
    <source>
        <dbReference type="EMBL" id="CAE4603771.1"/>
    </source>
</evidence>
<name>A0A7S4VD02_9DINO</name>
<protein>
    <submittedName>
        <fullName evidence="3">Uncharacterized protein</fullName>
    </submittedName>
</protein>
<feature type="coiled-coil region" evidence="1">
    <location>
        <begin position="142"/>
        <end position="251"/>
    </location>
</feature>
<sequence length="367" mass="40647">MFRLDWCTAPCAPKVGVGPLLLLASESPPPGASSADGMPVYKLRGSTATEVVITGTDEGDTNRRLRLKVHQLEQELAHLVGTREDYYSKKVAQSEERAALLEREKDAANKAWREKHECAMRESRAGVTIMCSLLRSKRRRLEATIEAERKSYEKQISAAQERMAQREAEHASTTQALQKKLENIVSDCEARLSRQQADADEKISNLESQLSTARDETQRLEDVVAKGRSEIQDLQTQLRQRLADIENLEALVLAPSTKIKETQHKAKMQKETLEKEIADYVRYIVATHRAASREAAALPSGLVPARGITAVRPSTPTTPPKAHLPMQLPASARSMAPSVLPPLGEEVRAGGPGARSISHYRRESARH</sequence>
<gene>
    <name evidence="3" type="ORF">AMON00008_LOCUS30342</name>
</gene>
<feature type="region of interest" description="Disordered" evidence="2">
    <location>
        <begin position="341"/>
        <end position="367"/>
    </location>
</feature>
<keyword evidence="1" id="KW-0175">Coiled coil</keyword>
<feature type="coiled-coil region" evidence="1">
    <location>
        <begin position="62"/>
        <end position="111"/>
    </location>
</feature>
<dbReference type="EMBL" id="HBNR01043607">
    <property type="protein sequence ID" value="CAE4603771.1"/>
    <property type="molecule type" value="Transcribed_RNA"/>
</dbReference>
<organism evidence="3">
    <name type="scientific">Alexandrium monilatum</name>
    <dbReference type="NCBI Taxonomy" id="311494"/>
    <lineage>
        <taxon>Eukaryota</taxon>
        <taxon>Sar</taxon>
        <taxon>Alveolata</taxon>
        <taxon>Dinophyceae</taxon>
        <taxon>Gonyaulacales</taxon>
        <taxon>Pyrocystaceae</taxon>
        <taxon>Alexandrium</taxon>
    </lineage>
</organism>
<proteinExistence type="predicted"/>
<evidence type="ECO:0000256" key="2">
    <source>
        <dbReference type="SAM" id="MobiDB-lite"/>
    </source>
</evidence>